<name>A0ABZ1IB84_9PSEU</name>
<keyword evidence="2 4" id="KW-0663">Pyridoxal phosphate</keyword>
<dbReference type="NCBIfam" id="NF005455">
    <property type="entry name" value="PRK07049.1"/>
    <property type="match status" value="1"/>
</dbReference>
<dbReference type="Proteomes" id="UP001330812">
    <property type="component" value="Chromosome"/>
</dbReference>
<dbReference type="RefSeq" id="WP_326834090.1">
    <property type="nucleotide sequence ID" value="NZ_CP142149.1"/>
</dbReference>
<comment type="similarity">
    <text evidence="4">Belongs to the trans-sulfuration enzymes family.</text>
</comment>
<evidence type="ECO:0000313" key="5">
    <source>
        <dbReference type="EMBL" id="WSE31284.1"/>
    </source>
</evidence>
<evidence type="ECO:0000313" key="6">
    <source>
        <dbReference type="Proteomes" id="UP001330812"/>
    </source>
</evidence>
<dbReference type="InterPro" id="IPR015424">
    <property type="entry name" value="PyrdxlP-dep_Trfase"/>
</dbReference>
<evidence type="ECO:0000256" key="3">
    <source>
        <dbReference type="ARBA" id="ARBA00023194"/>
    </source>
</evidence>
<keyword evidence="6" id="KW-1185">Reference proteome</keyword>
<dbReference type="PANTHER" id="PTHR11808">
    <property type="entry name" value="TRANS-SULFURATION ENZYME FAMILY MEMBER"/>
    <property type="match status" value="1"/>
</dbReference>
<keyword evidence="3" id="KW-0045">Antibiotic biosynthesis</keyword>
<dbReference type="SUPFAM" id="SSF53383">
    <property type="entry name" value="PLP-dependent transferases"/>
    <property type="match status" value="1"/>
</dbReference>
<evidence type="ECO:0000256" key="2">
    <source>
        <dbReference type="ARBA" id="ARBA00022898"/>
    </source>
</evidence>
<dbReference type="Gene3D" id="3.90.1150.10">
    <property type="entry name" value="Aspartate Aminotransferase, domain 1"/>
    <property type="match status" value="1"/>
</dbReference>
<sequence>MKNSDYKQRDVGGRQLRPETLMMGYGYSPALSEGSLKPPVFLTSTFVFESAQQGKDFFDITSGRRPVRDGEAAGLVYSRFNNPNFEILEDRLAVWDEAERGAVFSSGMAAISTTLLTFVRPGDVVLHSRPLYGGTETLVRNTLSGLGIQSAGFTDGVDRDGVLRAADEAMALGPVGVVFVETPANPTSGLVDLSLMAEVAGVIERRQGRRPVVVCDNTLLGPMFQQPLLHGADLAVYSLTKYAGGHSDLVAGGLTGSADLVGRVVRTRGAIGTQLDPHTSWLLLRSLETLQVRSDRACGNARRLAEFLAKHAKVSQVDYLGFLEPGDPARAVFDRQATAPGSTFSFDVEGGEAGAFAFLDRLRICKLAVSLGGTETLVCHPASTTHSGVPVALREEIGLTDSLIRISVGIEDADDLIADLAQALG</sequence>
<dbReference type="InterPro" id="IPR000277">
    <property type="entry name" value="Cys/Met-Metab_PyrdxlP-dep_enz"/>
</dbReference>
<dbReference type="CDD" id="cd00614">
    <property type="entry name" value="CGS_like"/>
    <property type="match status" value="1"/>
</dbReference>
<reference evidence="5 6" key="1">
    <citation type="journal article" date="2015" name="Int. J. Syst. Evol. Microbiol.">
        <title>Amycolatopsis rhabdoformis sp. nov., an actinomycete isolated from a tropical forest soil.</title>
        <authorList>
            <person name="Souza W.R."/>
            <person name="Silva R.E."/>
            <person name="Goodfellow M."/>
            <person name="Busarakam K."/>
            <person name="Figueiro F.S."/>
            <person name="Ferreira D."/>
            <person name="Rodrigues-Filho E."/>
            <person name="Moraes L.A.B."/>
            <person name="Zucchi T.D."/>
        </authorList>
    </citation>
    <scope>NUCLEOTIDE SEQUENCE [LARGE SCALE GENOMIC DNA]</scope>
    <source>
        <strain evidence="5 6">NCIMB 14900</strain>
    </source>
</reference>
<dbReference type="InterPro" id="IPR015422">
    <property type="entry name" value="PyrdxlP-dep_Trfase_small"/>
</dbReference>
<gene>
    <name evidence="5" type="ORF">VSH64_04050</name>
</gene>
<comment type="cofactor">
    <cofactor evidence="1 4">
        <name>pyridoxal 5'-phosphate</name>
        <dbReference type="ChEBI" id="CHEBI:597326"/>
    </cofactor>
</comment>
<dbReference type="PIRSF" id="PIRSF001434">
    <property type="entry name" value="CGS"/>
    <property type="match status" value="1"/>
</dbReference>
<proteinExistence type="inferred from homology"/>
<dbReference type="Gene3D" id="3.40.640.10">
    <property type="entry name" value="Type I PLP-dependent aspartate aminotransferase-like (Major domain)"/>
    <property type="match status" value="1"/>
</dbReference>
<dbReference type="PANTHER" id="PTHR11808:SF86">
    <property type="entry name" value="METHIONINE GAMMA-LYASE"/>
    <property type="match status" value="1"/>
</dbReference>
<dbReference type="InterPro" id="IPR015421">
    <property type="entry name" value="PyrdxlP-dep_Trfase_major"/>
</dbReference>
<evidence type="ECO:0000256" key="4">
    <source>
        <dbReference type="RuleBase" id="RU362118"/>
    </source>
</evidence>
<accession>A0ABZ1IB84</accession>
<dbReference type="Pfam" id="PF01053">
    <property type="entry name" value="Cys_Met_Meta_PP"/>
    <property type="match status" value="1"/>
</dbReference>
<dbReference type="EMBL" id="CP142149">
    <property type="protein sequence ID" value="WSE31284.1"/>
    <property type="molecule type" value="Genomic_DNA"/>
</dbReference>
<evidence type="ECO:0000256" key="1">
    <source>
        <dbReference type="ARBA" id="ARBA00001933"/>
    </source>
</evidence>
<organism evidence="5 6">
    <name type="scientific">Amycolatopsis rhabdoformis</name>
    <dbReference type="NCBI Taxonomy" id="1448059"/>
    <lineage>
        <taxon>Bacteria</taxon>
        <taxon>Bacillati</taxon>
        <taxon>Actinomycetota</taxon>
        <taxon>Actinomycetes</taxon>
        <taxon>Pseudonocardiales</taxon>
        <taxon>Pseudonocardiaceae</taxon>
        <taxon>Amycolatopsis</taxon>
    </lineage>
</organism>
<protein>
    <submittedName>
        <fullName evidence="5">Cystathionine gamma-synthase family protein</fullName>
    </submittedName>
</protein>